<dbReference type="InterPro" id="IPR036282">
    <property type="entry name" value="Glutathione-S-Trfase_C_sf"/>
</dbReference>
<name>A0A3N2DDU1_9GAMM</name>
<dbReference type="EMBL" id="RKHR01000008">
    <property type="protein sequence ID" value="ROR97897.1"/>
    <property type="molecule type" value="Genomic_DNA"/>
</dbReference>
<sequence>MYTLYYMEGSCSLATLSVLNEIGVEDVRIIDKEKVAEYKSINPVGAVPALDDGSTVWREGAALIIYLLDKHESNMLPENGDARQSAIENIMFANATMHPAYGRLFFLNQAVEDDQVKLDSMAKATNMINDLWKAVEKELQNKVYLGGSEPSAADFMLAVYSRWGEMFPVDIVIPPKAKEMIASIISRPSFIKALDMEKTEL</sequence>
<dbReference type="OrthoDB" id="9810080at2"/>
<keyword evidence="3" id="KW-1185">Reference proteome</keyword>
<reference evidence="2 3" key="1">
    <citation type="submission" date="2018-11" db="EMBL/GenBank/DDBJ databases">
        <title>Genomic Encyclopedia of Type Strains, Phase IV (KMG-IV): sequencing the most valuable type-strain genomes for metagenomic binning, comparative biology and taxonomic classification.</title>
        <authorList>
            <person name="Goeker M."/>
        </authorList>
    </citation>
    <scope>NUCLEOTIDE SEQUENCE [LARGE SCALE GENOMIC DNA]</scope>
    <source>
        <strain evidence="2 3">DSM 100316</strain>
    </source>
</reference>
<proteinExistence type="predicted"/>
<gene>
    <name evidence="2" type="ORF">EDC56_3565</name>
</gene>
<dbReference type="Proteomes" id="UP000275394">
    <property type="component" value="Unassembled WGS sequence"/>
</dbReference>
<dbReference type="SFLD" id="SFLDS00019">
    <property type="entry name" value="Glutathione_Transferase_(cytos"/>
    <property type="match status" value="1"/>
</dbReference>
<dbReference type="Gene3D" id="3.40.30.10">
    <property type="entry name" value="Glutaredoxin"/>
    <property type="match status" value="1"/>
</dbReference>
<dbReference type="InterPro" id="IPR036249">
    <property type="entry name" value="Thioredoxin-like_sf"/>
</dbReference>
<protein>
    <submittedName>
        <fullName evidence="2">Glutathione S-transferase</fullName>
    </submittedName>
</protein>
<keyword evidence="2" id="KW-0808">Transferase</keyword>
<dbReference type="PANTHER" id="PTHR44051">
    <property type="entry name" value="GLUTATHIONE S-TRANSFERASE-RELATED"/>
    <property type="match status" value="1"/>
</dbReference>
<dbReference type="InterPro" id="IPR004046">
    <property type="entry name" value="GST_C"/>
</dbReference>
<dbReference type="PROSITE" id="PS50405">
    <property type="entry name" value="GST_CTER"/>
    <property type="match status" value="1"/>
</dbReference>
<comment type="caution">
    <text evidence="2">The sequence shown here is derived from an EMBL/GenBank/DDBJ whole genome shotgun (WGS) entry which is preliminary data.</text>
</comment>
<dbReference type="InterPro" id="IPR040079">
    <property type="entry name" value="Glutathione_S-Trfase"/>
</dbReference>
<dbReference type="CDD" id="cd03057">
    <property type="entry name" value="GST_N_Beta"/>
    <property type="match status" value="1"/>
</dbReference>
<dbReference type="SUPFAM" id="SSF47616">
    <property type="entry name" value="GST C-terminal domain-like"/>
    <property type="match status" value="1"/>
</dbReference>
<evidence type="ECO:0000259" key="1">
    <source>
        <dbReference type="PROSITE" id="PS50405"/>
    </source>
</evidence>
<dbReference type="RefSeq" id="WP_123713894.1">
    <property type="nucleotide sequence ID" value="NZ_RKHR01000008.1"/>
</dbReference>
<dbReference type="Gene3D" id="1.20.1050.10">
    <property type="match status" value="1"/>
</dbReference>
<evidence type="ECO:0000313" key="2">
    <source>
        <dbReference type="EMBL" id="ROR97897.1"/>
    </source>
</evidence>
<dbReference type="AlphaFoldDB" id="A0A3N2DDU1"/>
<dbReference type="GO" id="GO:0016740">
    <property type="term" value="F:transferase activity"/>
    <property type="evidence" value="ECO:0007669"/>
    <property type="project" value="UniProtKB-KW"/>
</dbReference>
<feature type="domain" description="GST C-terminal" evidence="1">
    <location>
        <begin position="79"/>
        <end position="201"/>
    </location>
</feature>
<organism evidence="2 3">
    <name type="scientific">Sinobacterium caligoides</name>
    <dbReference type="NCBI Taxonomy" id="933926"/>
    <lineage>
        <taxon>Bacteria</taxon>
        <taxon>Pseudomonadati</taxon>
        <taxon>Pseudomonadota</taxon>
        <taxon>Gammaproteobacteria</taxon>
        <taxon>Cellvibrionales</taxon>
        <taxon>Spongiibacteraceae</taxon>
        <taxon>Sinobacterium</taxon>
    </lineage>
</organism>
<dbReference type="Pfam" id="PF00043">
    <property type="entry name" value="GST_C"/>
    <property type="match status" value="1"/>
</dbReference>
<dbReference type="SUPFAM" id="SSF52833">
    <property type="entry name" value="Thioredoxin-like"/>
    <property type="match status" value="1"/>
</dbReference>
<dbReference type="PANTHER" id="PTHR44051:SF8">
    <property type="entry name" value="GLUTATHIONE S-TRANSFERASE GSTA"/>
    <property type="match status" value="1"/>
</dbReference>
<dbReference type="InterPro" id="IPR010987">
    <property type="entry name" value="Glutathione-S-Trfase_C-like"/>
</dbReference>
<accession>A0A3N2DDU1</accession>
<evidence type="ECO:0000313" key="3">
    <source>
        <dbReference type="Proteomes" id="UP000275394"/>
    </source>
</evidence>
<dbReference type="SFLD" id="SFLDG00358">
    <property type="entry name" value="Main_(cytGST)"/>
    <property type="match status" value="1"/>
</dbReference>